<dbReference type="EnsemblPlants" id="TraesCS4A02G001000.1">
    <property type="protein sequence ID" value="TraesCS4A02G001000.1"/>
    <property type="gene ID" value="TraesCS4A02G001000"/>
</dbReference>
<dbReference type="Gramene" id="TraesSTA4A03G02001540.1">
    <property type="protein sequence ID" value="TraesSTA4A03G02001540.1"/>
    <property type="gene ID" value="TraesSTA4A03G02001540"/>
</dbReference>
<feature type="signal peptide" evidence="1">
    <location>
        <begin position="1"/>
        <end position="20"/>
    </location>
</feature>
<dbReference type="Gramene" id="TraesROB_scaffold_021995_01G000400.1">
    <property type="protein sequence ID" value="TraesROB_scaffold_021995_01G000400.1"/>
    <property type="gene ID" value="TraesROB_scaffold_021995_01G000400"/>
</dbReference>
<dbReference type="Gramene" id="TraesNOR4A03G02031900.1">
    <property type="protein sequence ID" value="TraesNOR4A03G02031900.1"/>
    <property type="gene ID" value="TraesNOR4A03G02031900"/>
</dbReference>
<dbReference type="Gramene" id="TraesARI4A03G02040560.1">
    <property type="protein sequence ID" value="TraesARI4A03G02040560.1"/>
    <property type="gene ID" value="TraesARI4A03G02040560"/>
</dbReference>
<dbReference type="Gramene" id="TraesCS4A02G001000.1">
    <property type="protein sequence ID" value="TraesCS4A02G001000.1"/>
    <property type="gene ID" value="TraesCS4A02G001000"/>
</dbReference>
<keyword evidence="3" id="KW-1185">Reference proteome</keyword>
<dbReference type="Gramene" id="TraesLAC4A03G01958620.1">
    <property type="protein sequence ID" value="TraesLAC4A03G01958620.1"/>
    <property type="gene ID" value="TraesLAC4A03G01958620"/>
</dbReference>
<accession>A0A3B6HPZ7</accession>
<reference evidence="2" key="1">
    <citation type="submission" date="2018-08" db="EMBL/GenBank/DDBJ databases">
        <authorList>
            <person name="Rossello M."/>
        </authorList>
    </citation>
    <scope>NUCLEOTIDE SEQUENCE [LARGE SCALE GENOMIC DNA]</scope>
    <source>
        <strain evidence="2">cv. Chinese Spring</strain>
    </source>
</reference>
<evidence type="ECO:0000256" key="1">
    <source>
        <dbReference type="SAM" id="SignalP"/>
    </source>
</evidence>
<dbReference type="PaxDb" id="4565-Traes_4AS_F0EE84BE6.1"/>
<evidence type="ECO:0000313" key="3">
    <source>
        <dbReference type="Proteomes" id="UP000019116"/>
    </source>
</evidence>
<dbReference type="Proteomes" id="UP000019116">
    <property type="component" value="Chromosome 4A"/>
</dbReference>
<evidence type="ECO:0000313" key="2">
    <source>
        <dbReference type="EnsemblPlants" id="TraesCS4A02G001000.1"/>
    </source>
</evidence>
<reference evidence="2" key="2">
    <citation type="submission" date="2018-10" db="UniProtKB">
        <authorList>
            <consortium name="EnsemblPlants"/>
        </authorList>
    </citation>
    <scope>IDENTIFICATION</scope>
</reference>
<dbReference type="Gramene" id="TraesCS4A03G0001500.1">
    <property type="protein sequence ID" value="TraesCS4A03G0001500.1.CDS"/>
    <property type="gene ID" value="TraesCS4A03G0001500"/>
</dbReference>
<dbReference type="Gramene" id="TraesJAG4A03G02013100.1">
    <property type="protein sequence ID" value="TraesJAG4A03G02013100.1"/>
    <property type="gene ID" value="TraesJAG4A03G02013100"/>
</dbReference>
<dbReference type="AlphaFoldDB" id="A0A3B6HPZ7"/>
<protein>
    <submittedName>
        <fullName evidence="2">Uncharacterized protein</fullName>
    </submittedName>
</protein>
<feature type="chain" id="PRO_5043175134" evidence="1">
    <location>
        <begin position="21"/>
        <end position="90"/>
    </location>
</feature>
<dbReference type="Gramene" id="TraesRN4A0100001800.1">
    <property type="protein sequence ID" value="TraesRN4A0100001800.1"/>
    <property type="gene ID" value="TraesRN4A0100001800"/>
</dbReference>
<dbReference type="Gramene" id="TraesMAC4A03G02004710.1">
    <property type="protein sequence ID" value="TraesMAC4A03G02004710.1"/>
    <property type="gene ID" value="TraesMAC4A03G02004710"/>
</dbReference>
<sequence>MRPPVLLSLVLLLVVCLAWATTTHCEGMMMNVDNGGGKEKEKEKISLPYGLCVHKKTVDPCYYHKLCYCCDLTKSVMLHSMNASKIANNI</sequence>
<dbReference type="Gramene" id="TraesWEE_scaffold_031686_01G000100.1">
    <property type="protein sequence ID" value="TraesWEE_scaffold_031686_01G000100.1"/>
    <property type="gene ID" value="TraesWEE_scaffold_031686_01G000100"/>
</dbReference>
<name>A0A3B6HPZ7_WHEAT</name>
<dbReference type="Gramene" id="TraesLDM4A03G02003770.1">
    <property type="protein sequence ID" value="TraesLDM4A03G02003770.1"/>
    <property type="gene ID" value="TraesLDM4A03G02003770"/>
</dbReference>
<dbReference type="Gramene" id="TraesCLE_scaffold_029559_01G000100.1">
    <property type="protein sequence ID" value="TraesCLE_scaffold_029559_01G000100.1"/>
    <property type="gene ID" value="TraesCLE_scaffold_029559_01G000100"/>
</dbReference>
<keyword evidence="1" id="KW-0732">Signal</keyword>
<dbReference type="Gramene" id="TraesSYM4A03G02030530.1">
    <property type="protein sequence ID" value="TraesSYM4A03G02030530.1"/>
    <property type="gene ID" value="TraesSYM4A03G02030530"/>
</dbReference>
<dbReference type="Gramene" id="TraesJUL4A03G02023720.1">
    <property type="protein sequence ID" value="TraesJUL4A03G02023720.1"/>
    <property type="gene ID" value="TraesJUL4A03G02023720"/>
</dbReference>
<proteinExistence type="predicted"/>
<organism evidence="2">
    <name type="scientific">Triticum aestivum</name>
    <name type="common">Wheat</name>
    <dbReference type="NCBI Taxonomy" id="4565"/>
    <lineage>
        <taxon>Eukaryota</taxon>
        <taxon>Viridiplantae</taxon>
        <taxon>Streptophyta</taxon>
        <taxon>Embryophyta</taxon>
        <taxon>Tracheophyta</taxon>
        <taxon>Spermatophyta</taxon>
        <taxon>Magnoliopsida</taxon>
        <taxon>Liliopsida</taxon>
        <taxon>Poales</taxon>
        <taxon>Poaceae</taxon>
        <taxon>BOP clade</taxon>
        <taxon>Pooideae</taxon>
        <taxon>Triticodae</taxon>
        <taxon>Triticeae</taxon>
        <taxon>Triticinae</taxon>
        <taxon>Triticum</taxon>
    </lineage>
</organism>